<evidence type="ECO:0000313" key="1">
    <source>
        <dbReference type="EMBL" id="OIV36128.1"/>
    </source>
</evidence>
<gene>
    <name evidence="1" type="ORF">BIV57_17985</name>
</gene>
<comment type="caution">
    <text evidence="1">The sequence shown here is derived from an EMBL/GenBank/DDBJ whole genome shotgun (WGS) entry which is preliminary data.</text>
</comment>
<organism evidence="1 2">
    <name type="scientific">Mangrovactinospora gilvigrisea</name>
    <dbReference type="NCBI Taxonomy" id="1428644"/>
    <lineage>
        <taxon>Bacteria</taxon>
        <taxon>Bacillati</taxon>
        <taxon>Actinomycetota</taxon>
        <taxon>Actinomycetes</taxon>
        <taxon>Kitasatosporales</taxon>
        <taxon>Streptomycetaceae</taxon>
        <taxon>Mangrovactinospora</taxon>
    </lineage>
</organism>
<name>A0A1J7C3L0_9ACTN</name>
<protein>
    <submittedName>
        <fullName evidence="1">Uncharacterized protein</fullName>
    </submittedName>
</protein>
<proteinExistence type="predicted"/>
<dbReference type="AlphaFoldDB" id="A0A1J7C3L0"/>
<evidence type="ECO:0000313" key="2">
    <source>
        <dbReference type="Proteomes" id="UP000243342"/>
    </source>
</evidence>
<accession>A0A1J7C3L0</accession>
<dbReference type="EMBL" id="MLCF01000113">
    <property type="protein sequence ID" value="OIV36128.1"/>
    <property type="molecule type" value="Genomic_DNA"/>
</dbReference>
<sequence>MDTTIQTRVGGGEGHRAFLVRFVCAYHGGEGTIVVLAPDAEAVSGTVLELGGCRMEAVKVVEVTDLLTFLLAMDADGFIVF</sequence>
<reference evidence="1 2" key="1">
    <citation type="submission" date="2016-10" db="EMBL/GenBank/DDBJ databases">
        <title>Genome sequence of Streptomyces gilvigriseus MUSC 26.</title>
        <authorList>
            <person name="Lee L.-H."/>
            <person name="Ser H.-L."/>
        </authorList>
    </citation>
    <scope>NUCLEOTIDE SEQUENCE [LARGE SCALE GENOMIC DNA]</scope>
    <source>
        <strain evidence="1 2">MUSC 26</strain>
    </source>
</reference>
<dbReference type="RefSeq" id="WP_071657924.1">
    <property type="nucleotide sequence ID" value="NZ_MLCF01000113.1"/>
</dbReference>
<dbReference type="Proteomes" id="UP000243342">
    <property type="component" value="Unassembled WGS sequence"/>
</dbReference>
<keyword evidence="2" id="KW-1185">Reference proteome</keyword>